<dbReference type="Gene3D" id="3.60.21.10">
    <property type="match status" value="1"/>
</dbReference>
<evidence type="ECO:0000256" key="2">
    <source>
        <dbReference type="ARBA" id="ARBA00022801"/>
    </source>
</evidence>
<dbReference type="PATRIC" id="fig|380.5.peg.100"/>
<evidence type="ECO:0000313" key="8">
    <source>
        <dbReference type="Proteomes" id="UP000007735"/>
    </source>
</evidence>
<dbReference type="CDD" id="cd07402">
    <property type="entry name" value="MPP_GpdQ"/>
    <property type="match status" value="1"/>
</dbReference>
<accession>G9AA10</accession>
<keyword evidence="3" id="KW-0408">Iron</keyword>
<name>G9AA10_SINF1</name>
<dbReference type="SUPFAM" id="SSF56300">
    <property type="entry name" value="Metallo-dependent phosphatases"/>
    <property type="match status" value="1"/>
</dbReference>
<dbReference type="InterPro" id="IPR026575">
    <property type="entry name" value="GpdQ/CpdA-like"/>
</dbReference>
<evidence type="ECO:0000256" key="3">
    <source>
        <dbReference type="ARBA" id="ARBA00023004"/>
    </source>
</evidence>
<dbReference type="Proteomes" id="UP000007735">
    <property type="component" value="Chromosome"/>
</dbReference>
<feature type="region of interest" description="Disordered" evidence="5">
    <location>
        <begin position="1"/>
        <end position="23"/>
    </location>
</feature>
<evidence type="ECO:0000256" key="1">
    <source>
        <dbReference type="ARBA" id="ARBA00022723"/>
    </source>
</evidence>
<keyword evidence="2" id="KW-0378">Hydrolase</keyword>
<dbReference type="PANTHER" id="PTHR42988:SF2">
    <property type="entry name" value="CYCLIC NUCLEOTIDE PHOSPHODIESTERASE CBUA0032-RELATED"/>
    <property type="match status" value="1"/>
</dbReference>
<dbReference type="Pfam" id="PF00149">
    <property type="entry name" value="Metallophos"/>
    <property type="match status" value="1"/>
</dbReference>
<dbReference type="PANTHER" id="PTHR42988">
    <property type="entry name" value="PHOSPHOHYDROLASE"/>
    <property type="match status" value="1"/>
</dbReference>
<dbReference type="AlphaFoldDB" id="G9AA10"/>
<organism evidence="7 8">
    <name type="scientific">Sinorhizobium fredii (strain HH103)</name>
    <dbReference type="NCBI Taxonomy" id="1117943"/>
    <lineage>
        <taxon>Bacteria</taxon>
        <taxon>Pseudomonadati</taxon>
        <taxon>Pseudomonadota</taxon>
        <taxon>Alphaproteobacteria</taxon>
        <taxon>Hyphomicrobiales</taxon>
        <taxon>Rhizobiaceae</taxon>
        <taxon>Sinorhizobium/Ensifer group</taxon>
        <taxon>Sinorhizobium</taxon>
    </lineage>
</organism>
<dbReference type="EMBL" id="HE616890">
    <property type="protein sequence ID" value="CCE94601.1"/>
    <property type="molecule type" value="Genomic_DNA"/>
</dbReference>
<dbReference type="STRING" id="1117943.SFHH103_00097"/>
<evidence type="ECO:0000259" key="6">
    <source>
        <dbReference type="Pfam" id="PF00149"/>
    </source>
</evidence>
<dbReference type="InterPro" id="IPR050884">
    <property type="entry name" value="CNP_phosphodiesterase-III"/>
</dbReference>
<dbReference type="GO" id="GO:0046872">
    <property type="term" value="F:metal ion binding"/>
    <property type="evidence" value="ECO:0007669"/>
    <property type="project" value="UniProtKB-KW"/>
</dbReference>
<dbReference type="InterPro" id="IPR029052">
    <property type="entry name" value="Metallo-depent_PP-like"/>
</dbReference>
<dbReference type="InterPro" id="IPR004843">
    <property type="entry name" value="Calcineurin-like_PHP"/>
</dbReference>
<dbReference type="GO" id="GO:0004112">
    <property type="term" value="F:cyclic-nucleotide phosphodiesterase activity"/>
    <property type="evidence" value="ECO:0007669"/>
    <property type="project" value="InterPro"/>
</dbReference>
<dbReference type="KEGG" id="sfh:SFHH103_00097"/>
<proteinExistence type="inferred from homology"/>
<keyword evidence="1" id="KW-0479">Metal-binding</keyword>
<protein>
    <submittedName>
        <fullName evidence="7">Protein icc homolog</fullName>
    </submittedName>
</protein>
<evidence type="ECO:0000256" key="4">
    <source>
        <dbReference type="ARBA" id="ARBA00025742"/>
    </source>
</evidence>
<evidence type="ECO:0000313" key="7">
    <source>
        <dbReference type="EMBL" id="CCE94601.1"/>
    </source>
</evidence>
<gene>
    <name evidence="7" type="primary">pdeA</name>
    <name evidence="7" type="ordered locus">SFHH103_00097</name>
</gene>
<feature type="domain" description="Calcineurin-like phosphoesterase" evidence="6">
    <location>
        <begin position="77"/>
        <end position="275"/>
    </location>
</feature>
<dbReference type="HOGENOM" id="CLU_070320_2_0_5"/>
<dbReference type="eggNOG" id="COG1409">
    <property type="taxonomic scope" value="Bacteria"/>
</dbReference>
<comment type="similarity">
    <text evidence="4">Belongs to the cyclic nucleotide phosphodiesterase class-III family.</text>
</comment>
<sequence length="342" mass="37835">MNVQQLNRAFPSHGRVSGTASVSSDISGIPLSWSSRKCAACQGALPPPRTQSCRLTPRHRRGSVKRKRIAPGRSMTKFIIFTDLHMVPEGMSIIGIDPYRRLAAGIAHVNRYHADADRVIFAGDLAHGADRASYERLKALLGELNPPAAVMIGNHDRREAFLDVFDEAPTDDNGFVQQVIDFADCRAILLDTLFAPPYDYPVSHAGYLCDRRLGWLDRQLASAGDRPVLIFMHHPPHVTGFVGIDMFRLINEEDFYGLVRRHGNVRHIFAGHVHRTISGSSRGIPFSVFKSTVHQQPMPFDIPDASLSVDEPAAYGIALVTRDGVLVHTEDYEIAKRDAAVA</sequence>
<evidence type="ECO:0000256" key="5">
    <source>
        <dbReference type="SAM" id="MobiDB-lite"/>
    </source>
</evidence>
<reference evidence="7 8" key="1">
    <citation type="journal article" date="2012" name="J. Bacteriol.">
        <title>Genome sequence of the soybean symbiont Sinorhizobium fredii HH103.</title>
        <authorList>
            <person name="Weidner S."/>
            <person name="Becker A."/>
            <person name="Bonilla I."/>
            <person name="Jaenicke S."/>
            <person name="Lloret J."/>
            <person name="Margaret I."/>
            <person name="Puhler A."/>
            <person name="Ruiz-Sainz J.E."/>
            <person name="Schneiker-Bekel S."/>
            <person name="Szczepanowski R."/>
            <person name="Vinardell J.M."/>
            <person name="Zehner S."/>
            <person name="Gottfert M."/>
        </authorList>
    </citation>
    <scope>NUCLEOTIDE SEQUENCE [LARGE SCALE GENOMIC DNA]</scope>
    <source>
        <strain evidence="7 8">HH103</strain>
    </source>
</reference>